<feature type="domain" description="PIH1 N-terminal" evidence="3">
    <location>
        <begin position="56"/>
        <end position="194"/>
    </location>
</feature>
<reference evidence="6" key="1">
    <citation type="submission" date="2025-08" db="UniProtKB">
        <authorList>
            <consortium name="RefSeq"/>
        </authorList>
    </citation>
    <scope>IDENTIFICATION</scope>
</reference>
<evidence type="ECO:0000313" key="5">
    <source>
        <dbReference type="Proteomes" id="UP001165740"/>
    </source>
</evidence>
<dbReference type="RefSeq" id="XP_055866887.1">
    <property type="nucleotide sequence ID" value="XM_056010912.1"/>
</dbReference>
<name>A0A9W2YVZ7_BIOGL</name>
<dbReference type="PANTHER" id="PTHR22997">
    <property type="entry name" value="PIH1 DOMAIN-CONTAINING PROTEIN 1"/>
    <property type="match status" value="1"/>
</dbReference>
<dbReference type="InterPro" id="IPR008978">
    <property type="entry name" value="HSP20-like_chaperone"/>
</dbReference>
<protein>
    <recommendedName>
        <fullName evidence="2">PIH1 domain-containing protein 2</fullName>
    </recommendedName>
</protein>
<feature type="domain" description="PIH1D1/2/3 CS-like" evidence="4">
    <location>
        <begin position="271"/>
        <end position="346"/>
    </location>
</feature>
<dbReference type="GO" id="GO:0005737">
    <property type="term" value="C:cytoplasm"/>
    <property type="evidence" value="ECO:0007669"/>
    <property type="project" value="TreeGrafter"/>
</dbReference>
<keyword evidence="5" id="KW-1185">Reference proteome</keyword>
<dbReference type="GO" id="GO:0097255">
    <property type="term" value="C:R2TP complex"/>
    <property type="evidence" value="ECO:0007669"/>
    <property type="project" value="TreeGrafter"/>
</dbReference>
<dbReference type="CDD" id="cd00298">
    <property type="entry name" value="ACD_sHsps_p23-like"/>
    <property type="match status" value="1"/>
</dbReference>
<dbReference type="GO" id="GO:0006364">
    <property type="term" value="P:rRNA processing"/>
    <property type="evidence" value="ECO:0007669"/>
    <property type="project" value="TreeGrafter"/>
</dbReference>
<comment type="similarity">
    <text evidence="1">Belongs to the PIH1 family.</text>
</comment>
<gene>
    <name evidence="6" type="primary">LOC106065273</name>
</gene>
<dbReference type="OrthoDB" id="545063at2759"/>
<evidence type="ECO:0000256" key="1">
    <source>
        <dbReference type="ARBA" id="ARBA00008511"/>
    </source>
</evidence>
<organism evidence="5 6">
    <name type="scientific">Biomphalaria glabrata</name>
    <name type="common">Bloodfluke planorb</name>
    <name type="synonym">Freshwater snail</name>
    <dbReference type="NCBI Taxonomy" id="6526"/>
    <lineage>
        <taxon>Eukaryota</taxon>
        <taxon>Metazoa</taxon>
        <taxon>Spiralia</taxon>
        <taxon>Lophotrochozoa</taxon>
        <taxon>Mollusca</taxon>
        <taxon>Gastropoda</taxon>
        <taxon>Heterobranchia</taxon>
        <taxon>Euthyneura</taxon>
        <taxon>Panpulmonata</taxon>
        <taxon>Hygrophila</taxon>
        <taxon>Lymnaeoidea</taxon>
        <taxon>Planorbidae</taxon>
        <taxon>Biomphalaria</taxon>
    </lineage>
</organism>
<evidence type="ECO:0000256" key="2">
    <source>
        <dbReference type="ARBA" id="ARBA00040541"/>
    </source>
</evidence>
<dbReference type="InterPro" id="IPR041442">
    <property type="entry name" value="PIH1D1/2/3_CS-like"/>
</dbReference>
<evidence type="ECO:0000313" key="6">
    <source>
        <dbReference type="RefSeq" id="XP_055866887.1"/>
    </source>
</evidence>
<accession>A0A9W2YVZ7</accession>
<dbReference type="Proteomes" id="UP001165740">
    <property type="component" value="Chromosome 14"/>
</dbReference>
<dbReference type="GO" id="GO:1990904">
    <property type="term" value="C:ribonucleoprotein complex"/>
    <property type="evidence" value="ECO:0007669"/>
    <property type="project" value="TreeGrafter"/>
</dbReference>
<dbReference type="AlphaFoldDB" id="A0A9W2YVZ7"/>
<dbReference type="OMA" id="SCLCTEI"/>
<dbReference type="Pfam" id="PF18201">
    <property type="entry name" value="PIH1_CS"/>
    <property type="match status" value="1"/>
</dbReference>
<evidence type="ECO:0000259" key="4">
    <source>
        <dbReference type="Pfam" id="PF18201"/>
    </source>
</evidence>
<dbReference type="Gene3D" id="2.60.40.790">
    <property type="match status" value="1"/>
</dbReference>
<proteinExistence type="inferred from homology"/>
<dbReference type="GeneID" id="106065273"/>
<evidence type="ECO:0000259" key="3">
    <source>
        <dbReference type="Pfam" id="PF08190"/>
    </source>
</evidence>
<dbReference type="PANTHER" id="PTHR22997:SF6">
    <property type="entry name" value="PIH1 DOMAIN-CONTAINING PROTEIN 2"/>
    <property type="match status" value="1"/>
</dbReference>
<dbReference type="InterPro" id="IPR012981">
    <property type="entry name" value="PIH1_N"/>
</dbReference>
<sequence length="349" mass="39421">MPTFVLPEAGSQLVASTLSPLTMQMESLNSDQMASKAQQIWAMLDDMAENDPAAYQKFIDQQMKEGRDNMTLPEPHMCVLVTMCTKPPKKLYINFCSWKRVPEPKSPQDPVPVTGIPITHEESQEGSFALTSVAFNPQVLEEYGRNAKNPVDGDTLIQLALDYIEAQCNVKVHRTYTVLSKDILFKGDFDHVRLQFKNVFKRKEPSSGEGREQEDVLGSIDTENLLHQILNISGSQKISDKKTVNSVLQKNKDKKLIEEIKDIKLTTPKYSLETVNMRTEKHLVLKVELCNVNSVSQCELDISEDDVFLLVPGLYELKVKLPNCINDESAKAKFCKKTSTLTVTMPFKY</sequence>
<dbReference type="Pfam" id="PF08190">
    <property type="entry name" value="PIH1"/>
    <property type="match status" value="1"/>
</dbReference>
<dbReference type="GO" id="GO:0000492">
    <property type="term" value="P:box C/D snoRNP assembly"/>
    <property type="evidence" value="ECO:0007669"/>
    <property type="project" value="TreeGrafter"/>
</dbReference>
<dbReference type="InterPro" id="IPR050734">
    <property type="entry name" value="PIH1/Kintoun_subfamily"/>
</dbReference>